<name>A0A819T0G8_9BILA</name>
<evidence type="ECO:0000313" key="2">
    <source>
        <dbReference type="Proteomes" id="UP000663866"/>
    </source>
</evidence>
<dbReference type="Proteomes" id="UP000663866">
    <property type="component" value="Unassembled WGS sequence"/>
</dbReference>
<dbReference type="AlphaFoldDB" id="A0A819T0G8"/>
<organism evidence="1 2">
    <name type="scientific">Rotaria magnacalcarata</name>
    <dbReference type="NCBI Taxonomy" id="392030"/>
    <lineage>
        <taxon>Eukaryota</taxon>
        <taxon>Metazoa</taxon>
        <taxon>Spiralia</taxon>
        <taxon>Gnathifera</taxon>
        <taxon>Rotifera</taxon>
        <taxon>Eurotatoria</taxon>
        <taxon>Bdelloidea</taxon>
        <taxon>Philodinida</taxon>
        <taxon>Philodinidae</taxon>
        <taxon>Rotaria</taxon>
    </lineage>
</organism>
<proteinExistence type="predicted"/>
<reference evidence="1" key="1">
    <citation type="submission" date="2021-02" db="EMBL/GenBank/DDBJ databases">
        <authorList>
            <person name="Nowell W R."/>
        </authorList>
    </citation>
    <scope>NUCLEOTIDE SEQUENCE</scope>
</reference>
<keyword evidence="2" id="KW-1185">Reference proteome</keyword>
<sequence length="117" mass="12594">MFSPFVDGMHPHQHFPLMQLPDRQQMQISNGYPSVTDRISIDVINNNYIFKNDFCTILSNDDSATTTAATITTASTTNANVLSSTTATTGSTIAHDATTTTSSSFDSTIISSVITKP</sequence>
<comment type="caution">
    <text evidence="1">The sequence shown here is derived from an EMBL/GenBank/DDBJ whole genome shotgun (WGS) entry which is preliminary data.</text>
</comment>
<gene>
    <name evidence="1" type="ORF">OVN521_LOCUS19191</name>
</gene>
<dbReference type="EMBL" id="CAJOBG010003587">
    <property type="protein sequence ID" value="CAF4070883.1"/>
    <property type="molecule type" value="Genomic_DNA"/>
</dbReference>
<protein>
    <submittedName>
        <fullName evidence="1">Uncharacterized protein</fullName>
    </submittedName>
</protein>
<accession>A0A819T0G8</accession>
<evidence type="ECO:0000313" key="1">
    <source>
        <dbReference type="EMBL" id="CAF4070883.1"/>
    </source>
</evidence>